<dbReference type="GO" id="GO:0003677">
    <property type="term" value="F:DNA binding"/>
    <property type="evidence" value="ECO:0007669"/>
    <property type="project" value="InterPro"/>
</dbReference>
<feature type="binding site" evidence="3">
    <location>
        <begin position="428"/>
        <end position="435"/>
    </location>
    <ligand>
        <name>ATP</name>
        <dbReference type="ChEBI" id="CHEBI:30616"/>
    </ligand>
</feature>
<dbReference type="InterPro" id="IPR002543">
    <property type="entry name" value="FtsK_dom"/>
</dbReference>
<dbReference type="PANTHER" id="PTHR22683">
    <property type="entry name" value="SPORULATION PROTEIN RELATED"/>
    <property type="match status" value="1"/>
</dbReference>
<keyword evidence="1 3" id="KW-0547">Nucleotide-binding</keyword>
<evidence type="ECO:0000313" key="5">
    <source>
        <dbReference type="EMBL" id="EWC64107.1"/>
    </source>
</evidence>
<protein>
    <submittedName>
        <fullName evidence="5">Cell division protein FtsK</fullName>
    </submittedName>
</protein>
<reference evidence="5 6" key="1">
    <citation type="journal article" date="2014" name="Genome Announc.">
        <title>Draft Genome Sequence of the Antitrypanosomally Active Sponge-Associated Bacterium Actinokineospora sp. Strain EG49.</title>
        <authorList>
            <person name="Harjes J."/>
            <person name="Ryu T."/>
            <person name="Abdelmohsen U.R."/>
            <person name="Moitinho-Silva L."/>
            <person name="Horn H."/>
            <person name="Ravasi T."/>
            <person name="Hentschel U."/>
        </authorList>
    </citation>
    <scope>NUCLEOTIDE SEQUENCE [LARGE SCALE GENOMIC DNA]</scope>
    <source>
        <strain evidence="5 6">EG49</strain>
    </source>
</reference>
<dbReference type="AlphaFoldDB" id="W7J511"/>
<gene>
    <name evidence="5" type="ORF">UO65_0563</name>
</gene>
<keyword evidence="2 3" id="KW-0067">ATP-binding</keyword>
<dbReference type="Gene3D" id="3.40.50.300">
    <property type="entry name" value="P-loop containing nucleotide triphosphate hydrolases"/>
    <property type="match status" value="2"/>
</dbReference>
<dbReference type="SUPFAM" id="SSF52540">
    <property type="entry name" value="P-loop containing nucleoside triphosphate hydrolases"/>
    <property type="match status" value="1"/>
</dbReference>
<evidence type="ECO:0000256" key="1">
    <source>
        <dbReference type="ARBA" id="ARBA00022741"/>
    </source>
</evidence>
<evidence type="ECO:0000313" key="6">
    <source>
        <dbReference type="Proteomes" id="UP000019277"/>
    </source>
</evidence>
<evidence type="ECO:0000259" key="4">
    <source>
        <dbReference type="PROSITE" id="PS50901"/>
    </source>
</evidence>
<keyword evidence="5" id="KW-0131">Cell cycle</keyword>
<evidence type="ECO:0000256" key="3">
    <source>
        <dbReference type="PROSITE-ProRule" id="PRU00289"/>
    </source>
</evidence>
<organism evidence="5 6">
    <name type="scientific">Actinokineospora spheciospongiae</name>
    <dbReference type="NCBI Taxonomy" id="909613"/>
    <lineage>
        <taxon>Bacteria</taxon>
        <taxon>Bacillati</taxon>
        <taxon>Actinomycetota</taxon>
        <taxon>Actinomycetes</taxon>
        <taxon>Pseudonocardiales</taxon>
        <taxon>Pseudonocardiaceae</taxon>
        <taxon>Actinokineospora</taxon>
    </lineage>
</organism>
<dbReference type="GO" id="GO:0051301">
    <property type="term" value="P:cell division"/>
    <property type="evidence" value="ECO:0007669"/>
    <property type="project" value="UniProtKB-KW"/>
</dbReference>
<feature type="domain" description="FtsK" evidence="4">
    <location>
        <begin position="410"/>
        <end position="615"/>
    </location>
</feature>
<proteinExistence type="predicted"/>
<accession>W7J511</accession>
<dbReference type="InterPro" id="IPR050206">
    <property type="entry name" value="FtsK/SpoIIIE/SftA"/>
</dbReference>
<dbReference type="PANTHER" id="PTHR22683:SF41">
    <property type="entry name" value="DNA TRANSLOCASE FTSK"/>
    <property type="match status" value="1"/>
</dbReference>
<dbReference type="CDD" id="cd01127">
    <property type="entry name" value="TrwB_TraG_TraD_VirD4"/>
    <property type="match status" value="1"/>
</dbReference>
<sequence>MVWARETIDDYRTRLWDMARGERRRRVDEALTALRTVLGHALGAAEGARVRAETRHRQLEFEKEIRLLGLAAAATDADLARRMAEDDALRAVWDGITARRDAGYEQWHREGLAQVHRLVLDEAPGAAGEPWQTWLGPAGTDPGAHAPRLWRVGSALVEHSAPEDAFPLAVPLLDVGHLRVNTTTGSRPAADALVETLVMRLVSAFAPGLVRLHLWDVGHLTGPLPSLHPLTAAGVMVVHDPTRLDDLLAQLAGHIRRVHAQSLRVHQTPRAASAAAGRRVEPWRVAVLFGNGDPLPDEQYRELNRIARTGPEAGVHLVLVDMPITANSPVETVTFTDAERATCSMTGPGVVVRADPAPPPAQVNHAATTIAADVLVRRGRPREFADLLPDTLGTGSSVEELRTPIGFHEGEPVEVVLGDATPHALVAGPSGSGKTNLLYAVLGGLAARYPPSELELYLLDFKEGVSFAGLTPGRKDPSWLPQARLVGVNVNTDREFGLALLRFLTGELARRAAAAKRQEVTKLAELREADPDGHWPRIVAVIDEFQALFGGRDQITQQAAALLEDVARRGRSQGIHLVLASQDIAGIEAFWGKPAVYDQCTLRIAMPKAKRVLAQENNAALALPRWHAVVNHESGVAHGNEVAHVPDASSRGTFDELQRTLWARMTSPKPRLFDGAHQPELVHAADFTGPRGPVLGQIIEVDDKAAVFRLEPVPGRNLAVIGTATADALSVLESAALSLGELHSAGECEFHLWCPVQSLEPRVTAAADRLRAKGHEVSVRTGDDVAKITEEITKLADETAPVRQYVFFYAVDATAHLLEAKETPLAKSGFDKLRELLKNGPARHVHTFGWWRGMGRFKETLGFAGMDDIGGWVALDVQGAELNTLAAGQVVDWSPRPHRAVFFDRTTHSRPDVLIPFDTTSALELP</sequence>
<dbReference type="STRING" id="909613.UO65_0563"/>
<dbReference type="Pfam" id="PF01580">
    <property type="entry name" value="FtsK_SpoIIIE"/>
    <property type="match status" value="1"/>
</dbReference>
<comment type="caution">
    <text evidence="5">The sequence shown here is derived from an EMBL/GenBank/DDBJ whole genome shotgun (WGS) entry which is preliminary data.</text>
</comment>
<dbReference type="eggNOG" id="COG1674">
    <property type="taxonomic scope" value="Bacteria"/>
</dbReference>
<keyword evidence="6" id="KW-1185">Reference proteome</keyword>
<dbReference type="Proteomes" id="UP000019277">
    <property type="component" value="Unassembled WGS sequence"/>
</dbReference>
<dbReference type="EMBL" id="AYXG01000022">
    <property type="protein sequence ID" value="EWC64107.1"/>
    <property type="molecule type" value="Genomic_DNA"/>
</dbReference>
<dbReference type="InterPro" id="IPR027417">
    <property type="entry name" value="P-loop_NTPase"/>
</dbReference>
<keyword evidence="5" id="KW-0132">Cell division</keyword>
<dbReference type="PROSITE" id="PS50901">
    <property type="entry name" value="FTSK"/>
    <property type="match status" value="1"/>
</dbReference>
<dbReference type="PATRIC" id="fig|909613.9.peg.578"/>
<evidence type="ECO:0000256" key="2">
    <source>
        <dbReference type="ARBA" id="ARBA00022840"/>
    </source>
</evidence>
<name>W7J511_9PSEU</name>
<dbReference type="GO" id="GO:0005524">
    <property type="term" value="F:ATP binding"/>
    <property type="evidence" value="ECO:0007669"/>
    <property type="project" value="UniProtKB-UniRule"/>
</dbReference>